<dbReference type="AlphaFoldDB" id="A0A916JMF6"/>
<reference evidence="2" key="1">
    <citation type="submission" date="2021-04" db="EMBL/GenBank/DDBJ databases">
        <authorList>
            <person name="Rodrigo-Torres L."/>
            <person name="Arahal R. D."/>
            <person name="Lucena T."/>
        </authorList>
    </citation>
    <scope>NUCLEOTIDE SEQUENCE</scope>
    <source>
        <strain evidence="2">AS29M-1</strain>
    </source>
</reference>
<evidence type="ECO:0000313" key="2">
    <source>
        <dbReference type="EMBL" id="CAG5082952.1"/>
    </source>
</evidence>
<protein>
    <submittedName>
        <fullName evidence="2">Uncharacterized protein</fullName>
    </submittedName>
</protein>
<accession>A0A916JMF6</accession>
<feature type="chain" id="PRO_5037225988" evidence="1">
    <location>
        <begin position="25"/>
        <end position="134"/>
    </location>
</feature>
<keyword evidence="3" id="KW-1185">Reference proteome</keyword>
<dbReference type="KEGG" id="ptan:CRYO30217_02051"/>
<dbReference type="Proteomes" id="UP000683507">
    <property type="component" value="Chromosome"/>
</dbReference>
<keyword evidence="1" id="KW-0732">Signal</keyword>
<feature type="signal peptide" evidence="1">
    <location>
        <begin position="1"/>
        <end position="24"/>
    </location>
</feature>
<sequence>MKSNLLHQLCIPFLVFSIMFFSSCVDLSLNSNNLTTEEVNNFHVVKAGLQNTTKTEYYEYICSEDTNHLTISGPVNDGLVGFTITDDQGDIIFNQKLSGFTVFDETIVGTSGIWTIKLDYQKADGSIDLQLSSY</sequence>
<dbReference type="PROSITE" id="PS51257">
    <property type="entry name" value="PROKAR_LIPOPROTEIN"/>
    <property type="match status" value="1"/>
</dbReference>
<gene>
    <name evidence="2" type="ORF">CRYO30217_02051</name>
</gene>
<evidence type="ECO:0000313" key="3">
    <source>
        <dbReference type="Proteomes" id="UP000683507"/>
    </source>
</evidence>
<name>A0A916JMF6_9FLAO</name>
<proteinExistence type="predicted"/>
<evidence type="ECO:0000256" key="1">
    <source>
        <dbReference type="SAM" id="SignalP"/>
    </source>
</evidence>
<dbReference type="RefSeq" id="WP_258542260.1">
    <property type="nucleotide sequence ID" value="NZ_OU015584.1"/>
</dbReference>
<organism evidence="2 3">
    <name type="scientific">Parvicella tangerina</name>
    <dbReference type="NCBI Taxonomy" id="2829795"/>
    <lineage>
        <taxon>Bacteria</taxon>
        <taxon>Pseudomonadati</taxon>
        <taxon>Bacteroidota</taxon>
        <taxon>Flavobacteriia</taxon>
        <taxon>Flavobacteriales</taxon>
        <taxon>Parvicellaceae</taxon>
        <taxon>Parvicella</taxon>
    </lineage>
</organism>
<dbReference type="EMBL" id="OU015584">
    <property type="protein sequence ID" value="CAG5082952.1"/>
    <property type="molecule type" value="Genomic_DNA"/>
</dbReference>